<keyword evidence="3" id="KW-0456">Lyase</keyword>
<evidence type="ECO:0000259" key="5">
    <source>
        <dbReference type="Pfam" id="PF02884"/>
    </source>
</evidence>
<gene>
    <name evidence="7" type="ORF">EWM64_g2433</name>
</gene>
<dbReference type="InterPro" id="IPR038970">
    <property type="entry name" value="Lyase_8"/>
</dbReference>
<dbReference type="Gene3D" id="2.70.98.10">
    <property type="match status" value="1"/>
</dbReference>
<dbReference type="GO" id="GO:0005576">
    <property type="term" value="C:extracellular region"/>
    <property type="evidence" value="ECO:0007669"/>
    <property type="project" value="InterPro"/>
</dbReference>
<protein>
    <recommendedName>
        <fullName evidence="9">Polysaccharide lyase family 8 central domain-containing protein</fullName>
    </recommendedName>
</protein>
<comment type="caution">
    <text evidence="7">The sequence shown here is derived from an EMBL/GenBank/DDBJ whole genome shotgun (WGS) entry which is preliminary data.</text>
</comment>
<dbReference type="OrthoDB" id="5980780at2759"/>
<dbReference type="AlphaFoldDB" id="A0A4Z0A6Q1"/>
<dbReference type="GO" id="GO:0030246">
    <property type="term" value="F:carbohydrate binding"/>
    <property type="evidence" value="ECO:0007669"/>
    <property type="project" value="InterPro"/>
</dbReference>
<dbReference type="Gene3D" id="1.50.10.100">
    <property type="entry name" value="Chondroitin AC/alginate lyase"/>
    <property type="match status" value="1"/>
</dbReference>
<dbReference type="InterPro" id="IPR003159">
    <property type="entry name" value="Lyase_8_central_dom"/>
</dbReference>
<dbReference type="GO" id="GO:0005975">
    <property type="term" value="P:carbohydrate metabolic process"/>
    <property type="evidence" value="ECO:0007669"/>
    <property type="project" value="InterPro"/>
</dbReference>
<evidence type="ECO:0000259" key="6">
    <source>
        <dbReference type="Pfam" id="PF08124"/>
    </source>
</evidence>
<comment type="similarity">
    <text evidence="1">Belongs to the polysaccharide lyase 8 family.</text>
</comment>
<name>A0A4Z0A6Q1_9AGAM</name>
<dbReference type="Pfam" id="PF02884">
    <property type="entry name" value="Lyase_8_C"/>
    <property type="match status" value="1"/>
</dbReference>
<evidence type="ECO:0000256" key="3">
    <source>
        <dbReference type="ARBA" id="ARBA00023239"/>
    </source>
</evidence>
<sequence>MTARSYDTFYEGNKGYLSGANILDVAKIGIDLSLLTTNLTLITEAYGRIHNEVVVEPRNGPPTDGIQSDGAFDQHSGLLYNGNYGKDYSNDVLELEIDAGGTQFAADQDSREAFETLIDGDQWMIVLNKLTGVLHWDLSALPRFISFPVADAQATGSLNLNLTEIQELGQLWQSSTMIDVYNRLISPGSTANAGSLNGNRIFYSNDYMVQRGKGYVTTLKMYSSRTKNTECTNSQNPLGFHLADGAQYTYLQGDEYEDIAAAWDWNLIPGITVDSNNTVLSCDHASYSGIENFVGGVSNGKVGAAAMRYTNPLTKALSWQKAWFFLDDDVQYVMIANISSSSGAPVLSVLDQRRHDGDIYVNDKHVSSSGQSSHSFASTLWHGDVGYKFDNAFTELSLSVGEKTGDWSKIGTSTQPPTTVDLYAAWLEHKNIQAPVSYLAFPATDFETFQKKRSARDIRFIRNDAHLMAAYDADSDTIFAVFWDEAGGSVYLLRSLSQGAATISTSGNVALIYNMKSNEITVSDPSQTLSAVDIKVTSGWLGQKHSMTIVLPTGDAAGSSVTQRL</sequence>
<dbReference type="InterPro" id="IPR011013">
    <property type="entry name" value="Gal_mutarotase_sf_dom"/>
</dbReference>
<dbReference type="SUPFAM" id="SSF48230">
    <property type="entry name" value="Chondroitin AC/alginate lyase"/>
    <property type="match status" value="1"/>
</dbReference>
<accession>A0A4Z0A6Q1</accession>
<dbReference type="Gene3D" id="2.60.220.10">
    <property type="entry name" value="Polysaccharide lyase family 8-like, C-terminal"/>
    <property type="match status" value="1"/>
</dbReference>
<dbReference type="SUPFAM" id="SSF74650">
    <property type="entry name" value="Galactose mutarotase-like"/>
    <property type="match status" value="1"/>
</dbReference>
<dbReference type="Pfam" id="PF02278">
    <property type="entry name" value="Lyase_8"/>
    <property type="match status" value="1"/>
</dbReference>
<keyword evidence="2" id="KW-0732">Signal</keyword>
<dbReference type="Proteomes" id="UP000298061">
    <property type="component" value="Unassembled WGS sequence"/>
</dbReference>
<feature type="domain" description="Polysaccharide lyase 8 N-terminal alpha-helical" evidence="6">
    <location>
        <begin position="16"/>
        <end position="119"/>
    </location>
</feature>
<evidence type="ECO:0000259" key="4">
    <source>
        <dbReference type="Pfam" id="PF02278"/>
    </source>
</evidence>
<feature type="domain" description="Polysaccharide lyase family 8 C-terminal" evidence="5">
    <location>
        <begin position="461"/>
        <end position="532"/>
    </location>
</feature>
<dbReference type="GO" id="GO:0016837">
    <property type="term" value="F:carbon-oxygen lyase activity, acting on polysaccharides"/>
    <property type="evidence" value="ECO:0007669"/>
    <property type="project" value="UniProtKB-ARBA"/>
</dbReference>
<dbReference type="InterPro" id="IPR012970">
    <property type="entry name" value="Lyase_8_alpha_N"/>
</dbReference>
<evidence type="ECO:0000313" key="8">
    <source>
        <dbReference type="Proteomes" id="UP000298061"/>
    </source>
</evidence>
<dbReference type="InterPro" id="IPR004103">
    <property type="entry name" value="Lyase_8_C"/>
</dbReference>
<reference evidence="7 8" key="1">
    <citation type="submission" date="2019-02" db="EMBL/GenBank/DDBJ databases">
        <title>Genome sequencing of the rare red list fungi Hericium alpestre (H. flagellum).</title>
        <authorList>
            <person name="Buettner E."/>
            <person name="Kellner H."/>
        </authorList>
    </citation>
    <scope>NUCLEOTIDE SEQUENCE [LARGE SCALE GENOMIC DNA]</scope>
    <source>
        <strain evidence="7 8">DSM 108284</strain>
    </source>
</reference>
<evidence type="ECO:0008006" key="9">
    <source>
        <dbReference type="Google" id="ProtNLM"/>
    </source>
</evidence>
<organism evidence="7 8">
    <name type="scientific">Hericium alpestre</name>
    <dbReference type="NCBI Taxonomy" id="135208"/>
    <lineage>
        <taxon>Eukaryota</taxon>
        <taxon>Fungi</taxon>
        <taxon>Dikarya</taxon>
        <taxon>Basidiomycota</taxon>
        <taxon>Agaricomycotina</taxon>
        <taxon>Agaricomycetes</taxon>
        <taxon>Russulales</taxon>
        <taxon>Hericiaceae</taxon>
        <taxon>Hericium</taxon>
    </lineage>
</organism>
<dbReference type="EMBL" id="SFCI01000196">
    <property type="protein sequence ID" value="TFY81579.1"/>
    <property type="molecule type" value="Genomic_DNA"/>
</dbReference>
<proteinExistence type="inferred from homology"/>
<evidence type="ECO:0000313" key="7">
    <source>
        <dbReference type="EMBL" id="TFY81579.1"/>
    </source>
</evidence>
<evidence type="ECO:0000256" key="1">
    <source>
        <dbReference type="ARBA" id="ARBA00006699"/>
    </source>
</evidence>
<dbReference type="SUPFAM" id="SSF49863">
    <property type="entry name" value="Hyaluronate lyase-like, C-terminal domain"/>
    <property type="match status" value="1"/>
</dbReference>
<dbReference type="InterPro" id="IPR008929">
    <property type="entry name" value="Chondroitin_lyas"/>
</dbReference>
<keyword evidence="8" id="KW-1185">Reference proteome</keyword>
<dbReference type="InterPro" id="IPR011071">
    <property type="entry name" value="Lyase_8-like_C"/>
</dbReference>
<dbReference type="InterPro" id="IPR014718">
    <property type="entry name" value="GH-type_carb-bd"/>
</dbReference>
<evidence type="ECO:0000256" key="2">
    <source>
        <dbReference type="ARBA" id="ARBA00022729"/>
    </source>
</evidence>
<dbReference type="PANTHER" id="PTHR38481:SF1">
    <property type="entry name" value="HYALURONATE LYASE"/>
    <property type="match status" value="1"/>
</dbReference>
<dbReference type="Pfam" id="PF08124">
    <property type="entry name" value="Lyase_8_N"/>
    <property type="match status" value="1"/>
</dbReference>
<dbReference type="PANTHER" id="PTHR38481">
    <property type="entry name" value="HYALURONATE LYASE"/>
    <property type="match status" value="1"/>
</dbReference>
<feature type="domain" description="Polysaccharide lyase family 8 central" evidence="4">
    <location>
        <begin position="199"/>
        <end position="444"/>
    </location>
</feature>